<evidence type="ECO:0000259" key="4">
    <source>
        <dbReference type="Pfam" id="PF00550"/>
    </source>
</evidence>
<dbReference type="Pfam" id="PF00501">
    <property type="entry name" value="AMP-binding"/>
    <property type="match status" value="1"/>
</dbReference>
<dbReference type="InterPro" id="IPR036736">
    <property type="entry name" value="ACP-like_sf"/>
</dbReference>
<feature type="domain" description="Thioester reductase (TE)" evidence="5">
    <location>
        <begin position="643"/>
        <end position="820"/>
    </location>
</feature>
<dbReference type="Proteomes" id="UP000184383">
    <property type="component" value="Unassembled WGS sequence"/>
</dbReference>
<sequence>MNSNEPLLLNYIDETAAQNPTKIAFQQVISIEPKQADIQINYYDLANLINRTAWWLEENGLSCPDATITYIAPSDLRHIIITLAVAKTGGKALLSSPRNSTQIIEHLLEETDCSRVIYDSNFKSTVSRLPRDVQAVQMPDLMDMLYDKTPSENYPYDNSSRMLDRSFLILHTSGSTGMPKPIIIPHSYMAAITAQGNMSADEHLPQKCQLEIMTECQKVHTAFPLFHIAGIGLAFHLMFSGCTLVFGCPNQPPSYHQFKAILQMTGADATLLPPLILDEMADDISFIEENIPKLCYIFYGGGSVSQKAGNRLSKKVCLMNGIGSTECGSIAQFPTDPEHWEYIFFCEEQFGIKWRPTETSDGDCEMVIYRDDRIAKYQAVFKVFPHLTEWATRDIYRQHPTIKHLWKYQGRTDDIIVFSSGEKMSPVILEGRLASLSPVRAALVLGNQRPYPILLVELQSSTDPDDAVESIKGVVDEFNREASRDAQISRQDIIFTAKDKPFSRTIKETVHRRQTERLYEAEIDDLYSRHDGNIPVQLDMSSQETFKSSLAELVSYLTAKEIKVDDDFFMHGLDSRQVQIMAAYIERSVKTEVPAAHAVYMHPTAHRLAAFILKSFDLKEDENGYDAVLERHVRSLPQTTRECIDSETDHPFLGLPEHEYKRLSESITKIIHCQWPVNFNWPLSLFEPNIKGVVSLINFAHESYHNAHIIFLSSIASVKNWDQPTPVPEGHVSSVGYAQTGYGQSKLLASELLHQAGQSGIQSFICRIGQVAGPIQKQGAWPRRDWFPTLLFASKEMKCLPDSLGSDVDWIPVDILAEVIGELVQRHSRCVDDRCSYYHLVNPHTTRYEDLLPVIMKRLDCRIVSLDEWVRLLEQKSGTGGELLGFYQELASGKPTVRLSVNKMNALRTMDAVTKEWMEIWLDQWGL</sequence>
<dbReference type="Gene3D" id="3.40.50.720">
    <property type="entry name" value="NAD(P)-binding Rossmann-like Domain"/>
    <property type="match status" value="1"/>
</dbReference>
<dbReference type="Pfam" id="PF07993">
    <property type="entry name" value="NAD_binding_4"/>
    <property type="match status" value="1"/>
</dbReference>
<evidence type="ECO:0000256" key="1">
    <source>
        <dbReference type="ARBA" id="ARBA00022450"/>
    </source>
</evidence>
<dbReference type="STRING" id="1073089.A0A1L9RYB9"/>
<dbReference type="PROSITE" id="PS00455">
    <property type="entry name" value="AMP_BINDING"/>
    <property type="match status" value="1"/>
</dbReference>
<dbReference type="InterPro" id="IPR000873">
    <property type="entry name" value="AMP-dep_synth/lig_dom"/>
</dbReference>
<keyword evidence="1" id="KW-0596">Phosphopantetheine</keyword>
<dbReference type="Pfam" id="PF00550">
    <property type="entry name" value="PP-binding"/>
    <property type="match status" value="1"/>
</dbReference>
<dbReference type="Gene3D" id="3.40.50.12780">
    <property type="entry name" value="N-terminal domain of ligase-like"/>
    <property type="match status" value="1"/>
</dbReference>
<dbReference type="GeneID" id="63755211"/>
<reference evidence="7" key="1">
    <citation type="journal article" date="2017" name="Genome Biol.">
        <title>Comparative genomics reveals high biological diversity and specific adaptations in the industrially and medically important fungal genus Aspergillus.</title>
        <authorList>
            <person name="de Vries R.P."/>
            <person name="Riley R."/>
            <person name="Wiebenga A."/>
            <person name="Aguilar-Osorio G."/>
            <person name="Amillis S."/>
            <person name="Uchima C.A."/>
            <person name="Anderluh G."/>
            <person name="Asadollahi M."/>
            <person name="Askin M."/>
            <person name="Barry K."/>
            <person name="Battaglia E."/>
            <person name="Bayram O."/>
            <person name="Benocci T."/>
            <person name="Braus-Stromeyer S.A."/>
            <person name="Caldana C."/>
            <person name="Canovas D."/>
            <person name="Cerqueira G.C."/>
            <person name="Chen F."/>
            <person name="Chen W."/>
            <person name="Choi C."/>
            <person name="Clum A."/>
            <person name="Dos Santos R.A."/>
            <person name="Damasio A.R."/>
            <person name="Diallinas G."/>
            <person name="Emri T."/>
            <person name="Fekete E."/>
            <person name="Flipphi M."/>
            <person name="Freyberg S."/>
            <person name="Gallo A."/>
            <person name="Gournas C."/>
            <person name="Habgood R."/>
            <person name="Hainaut M."/>
            <person name="Harispe M.L."/>
            <person name="Henrissat B."/>
            <person name="Hilden K.S."/>
            <person name="Hope R."/>
            <person name="Hossain A."/>
            <person name="Karabika E."/>
            <person name="Karaffa L."/>
            <person name="Karanyi Z."/>
            <person name="Krasevec N."/>
            <person name="Kuo A."/>
            <person name="Kusch H."/>
            <person name="LaButti K."/>
            <person name="Lagendijk E.L."/>
            <person name="Lapidus A."/>
            <person name="Levasseur A."/>
            <person name="Lindquist E."/>
            <person name="Lipzen A."/>
            <person name="Logrieco A.F."/>
            <person name="MacCabe A."/>
            <person name="Maekelae M.R."/>
            <person name="Malavazi I."/>
            <person name="Melin P."/>
            <person name="Meyer V."/>
            <person name="Mielnichuk N."/>
            <person name="Miskei M."/>
            <person name="Molnar A.P."/>
            <person name="Mule G."/>
            <person name="Ngan C.Y."/>
            <person name="Orejas M."/>
            <person name="Orosz E."/>
            <person name="Ouedraogo J.P."/>
            <person name="Overkamp K.M."/>
            <person name="Park H.-S."/>
            <person name="Perrone G."/>
            <person name="Piumi F."/>
            <person name="Punt P.J."/>
            <person name="Ram A.F."/>
            <person name="Ramon A."/>
            <person name="Rauscher S."/>
            <person name="Record E."/>
            <person name="Riano-Pachon D.M."/>
            <person name="Robert V."/>
            <person name="Roehrig J."/>
            <person name="Ruller R."/>
            <person name="Salamov A."/>
            <person name="Salih N.S."/>
            <person name="Samson R.A."/>
            <person name="Sandor E."/>
            <person name="Sanguinetti M."/>
            <person name="Schuetze T."/>
            <person name="Sepcic K."/>
            <person name="Shelest E."/>
            <person name="Sherlock G."/>
            <person name="Sophianopoulou V."/>
            <person name="Squina F.M."/>
            <person name="Sun H."/>
            <person name="Susca A."/>
            <person name="Todd R.B."/>
            <person name="Tsang A."/>
            <person name="Unkles S.E."/>
            <person name="van de Wiele N."/>
            <person name="van Rossen-Uffink D."/>
            <person name="Oliveira J.V."/>
            <person name="Vesth T.C."/>
            <person name="Visser J."/>
            <person name="Yu J.-H."/>
            <person name="Zhou M."/>
            <person name="Andersen M.R."/>
            <person name="Archer D.B."/>
            <person name="Baker S.E."/>
            <person name="Benoit I."/>
            <person name="Brakhage A.A."/>
            <person name="Braus G.H."/>
            <person name="Fischer R."/>
            <person name="Frisvad J.C."/>
            <person name="Goldman G.H."/>
            <person name="Houbraken J."/>
            <person name="Oakley B."/>
            <person name="Pocsi I."/>
            <person name="Scazzocchio C."/>
            <person name="Seiboth B."/>
            <person name="vanKuyk P.A."/>
            <person name="Wortman J."/>
            <person name="Dyer P.S."/>
            <person name="Grigoriev I.V."/>
        </authorList>
    </citation>
    <scope>NUCLEOTIDE SEQUENCE [LARGE SCALE GENOMIC DNA]</scope>
    <source>
        <strain evidence="7">DTO 134E9</strain>
    </source>
</reference>
<dbReference type="SUPFAM" id="SSF47336">
    <property type="entry name" value="ACP-like"/>
    <property type="match status" value="1"/>
</dbReference>
<evidence type="ECO:0000259" key="3">
    <source>
        <dbReference type="Pfam" id="PF00501"/>
    </source>
</evidence>
<dbReference type="SUPFAM" id="SSF56801">
    <property type="entry name" value="Acetyl-CoA synthetase-like"/>
    <property type="match status" value="1"/>
</dbReference>
<dbReference type="InterPro" id="IPR013120">
    <property type="entry name" value="FAR_NAD-bd"/>
</dbReference>
<evidence type="ECO:0008006" key="8">
    <source>
        <dbReference type="Google" id="ProtNLM"/>
    </source>
</evidence>
<dbReference type="Pfam" id="PF23562">
    <property type="entry name" value="AMP-binding_C_3"/>
    <property type="match status" value="1"/>
</dbReference>
<dbReference type="EMBL" id="KV878210">
    <property type="protein sequence ID" value="OJJ39941.1"/>
    <property type="molecule type" value="Genomic_DNA"/>
</dbReference>
<evidence type="ECO:0000313" key="7">
    <source>
        <dbReference type="Proteomes" id="UP000184383"/>
    </source>
</evidence>
<protein>
    <recommendedName>
        <fullName evidence="8">Carrier domain-containing protein</fullName>
    </recommendedName>
</protein>
<keyword evidence="7" id="KW-1185">Reference proteome</keyword>
<dbReference type="InterPro" id="IPR036291">
    <property type="entry name" value="NAD(P)-bd_dom_sf"/>
</dbReference>
<dbReference type="InterPro" id="IPR042099">
    <property type="entry name" value="ANL_N_sf"/>
</dbReference>
<dbReference type="InterPro" id="IPR020845">
    <property type="entry name" value="AMP-binding_CS"/>
</dbReference>
<name>A0A1L9RYB9_ASPWE</name>
<keyword evidence="2" id="KW-0597">Phosphoprotein</keyword>
<accession>A0A1L9RYB9</accession>
<evidence type="ECO:0000313" key="6">
    <source>
        <dbReference type="EMBL" id="OJJ39941.1"/>
    </source>
</evidence>
<dbReference type="PANTHER" id="PTHR43439:SF2">
    <property type="entry name" value="ENZYME, PUTATIVE (JCVI)-RELATED"/>
    <property type="match status" value="1"/>
</dbReference>
<dbReference type="InterPro" id="IPR051414">
    <property type="entry name" value="Adenylate-forming_Reductase"/>
</dbReference>
<dbReference type="OrthoDB" id="429813at2759"/>
<dbReference type="PANTHER" id="PTHR43439">
    <property type="entry name" value="PHENYLACETATE-COENZYME A LIGASE"/>
    <property type="match status" value="1"/>
</dbReference>
<dbReference type="Gene3D" id="1.10.1200.10">
    <property type="entry name" value="ACP-like"/>
    <property type="match status" value="1"/>
</dbReference>
<dbReference type="SMART" id="SM01294">
    <property type="entry name" value="PKS_PP_betabranch"/>
    <property type="match status" value="1"/>
</dbReference>
<feature type="domain" description="Carrier" evidence="4">
    <location>
        <begin position="556"/>
        <end position="612"/>
    </location>
</feature>
<feature type="domain" description="AMP-dependent synthetase/ligase" evidence="3">
    <location>
        <begin position="13"/>
        <end position="341"/>
    </location>
</feature>
<evidence type="ECO:0000259" key="5">
    <source>
        <dbReference type="Pfam" id="PF07993"/>
    </source>
</evidence>
<dbReference type="AlphaFoldDB" id="A0A1L9RYB9"/>
<dbReference type="VEuPathDB" id="FungiDB:ASPWEDRAFT_736901"/>
<proteinExistence type="predicted"/>
<dbReference type="InterPro" id="IPR009081">
    <property type="entry name" value="PP-bd_ACP"/>
</dbReference>
<dbReference type="RefSeq" id="XP_040693617.1">
    <property type="nucleotide sequence ID" value="XM_040839363.1"/>
</dbReference>
<evidence type="ECO:0000256" key="2">
    <source>
        <dbReference type="ARBA" id="ARBA00022553"/>
    </source>
</evidence>
<dbReference type="SUPFAM" id="SSF51735">
    <property type="entry name" value="NAD(P)-binding Rossmann-fold domains"/>
    <property type="match status" value="1"/>
</dbReference>
<organism evidence="6 7">
    <name type="scientific">Aspergillus wentii DTO 134E9</name>
    <dbReference type="NCBI Taxonomy" id="1073089"/>
    <lineage>
        <taxon>Eukaryota</taxon>
        <taxon>Fungi</taxon>
        <taxon>Dikarya</taxon>
        <taxon>Ascomycota</taxon>
        <taxon>Pezizomycotina</taxon>
        <taxon>Eurotiomycetes</taxon>
        <taxon>Eurotiomycetidae</taxon>
        <taxon>Eurotiales</taxon>
        <taxon>Aspergillaceae</taxon>
        <taxon>Aspergillus</taxon>
        <taxon>Aspergillus subgen. Cremei</taxon>
    </lineage>
</organism>
<gene>
    <name evidence="6" type="ORF">ASPWEDRAFT_736901</name>
</gene>